<dbReference type="Pfam" id="PF00553">
    <property type="entry name" value="CBM_2"/>
    <property type="match status" value="1"/>
</dbReference>
<feature type="signal peptide" evidence="5">
    <location>
        <begin position="1"/>
        <end position="23"/>
    </location>
</feature>
<dbReference type="InterPro" id="IPR008965">
    <property type="entry name" value="CBM2/CBM3_carb-bd_dom_sf"/>
</dbReference>
<dbReference type="RefSeq" id="WP_123559348.1">
    <property type="nucleotide sequence ID" value="NZ_RJVJ01000001.1"/>
</dbReference>
<name>A0A8G1XDM1_9ACTN</name>
<dbReference type="InterPro" id="IPR001919">
    <property type="entry name" value="CBD2"/>
</dbReference>
<evidence type="ECO:0000313" key="10">
    <source>
        <dbReference type="Proteomes" id="UP000267408"/>
    </source>
</evidence>
<dbReference type="Gene3D" id="2.60.40.290">
    <property type="match status" value="1"/>
</dbReference>
<evidence type="ECO:0000256" key="3">
    <source>
        <dbReference type="ARBA" id="ARBA00023295"/>
    </source>
</evidence>
<keyword evidence="1 5" id="KW-0732">Signal</keyword>
<dbReference type="SMART" id="SM00637">
    <property type="entry name" value="CBD_II"/>
    <property type="match status" value="1"/>
</dbReference>
<dbReference type="SUPFAM" id="SSF49265">
    <property type="entry name" value="Fibronectin type III"/>
    <property type="match status" value="1"/>
</dbReference>
<dbReference type="PROSITE" id="PS51910">
    <property type="entry name" value="GH18_2"/>
    <property type="match status" value="1"/>
</dbReference>
<dbReference type="EMBL" id="RJVJ01000001">
    <property type="protein sequence ID" value="ROR46625.1"/>
    <property type="molecule type" value="Genomic_DNA"/>
</dbReference>
<reference evidence="9 10" key="1">
    <citation type="submission" date="2018-11" db="EMBL/GenBank/DDBJ databases">
        <title>Sequencing the genomes of 1000 actinobacteria strains.</title>
        <authorList>
            <person name="Klenk H.-P."/>
        </authorList>
    </citation>
    <scope>NUCLEOTIDE SEQUENCE [LARGE SCALE GENOMIC DNA]</scope>
    <source>
        <strain evidence="9 10">DSM 44780</strain>
    </source>
</reference>
<feature type="chain" id="PRO_5038424041" evidence="5">
    <location>
        <begin position="24"/>
        <end position="539"/>
    </location>
</feature>
<dbReference type="GO" id="GO:0000272">
    <property type="term" value="P:polysaccharide catabolic process"/>
    <property type="evidence" value="ECO:0007669"/>
    <property type="project" value="UniProtKB-KW"/>
</dbReference>
<dbReference type="InterPro" id="IPR012291">
    <property type="entry name" value="CBM2_carb-bd_dom_sf"/>
</dbReference>
<comment type="caution">
    <text evidence="9">The sequence shown here is derived from an EMBL/GenBank/DDBJ whole genome shotgun (WGS) entry which is preliminary data.</text>
</comment>
<evidence type="ECO:0000259" key="8">
    <source>
        <dbReference type="PROSITE" id="PS51910"/>
    </source>
</evidence>
<gene>
    <name evidence="9" type="ORF">EDD39_4909</name>
</gene>
<dbReference type="SUPFAM" id="SSF51445">
    <property type="entry name" value="(Trans)glycosidases"/>
    <property type="match status" value="1"/>
</dbReference>
<evidence type="ECO:0000256" key="2">
    <source>
        <dbReference type="ARBA" id="ARBA00023277"/>
    </source>
</evidence>
<dbReference type="PROSITE" id="PS51173">
    <property type="entry name" value="CBM2"/>
    <property type="match status" value="1"/>
</dbReference>
<proteinExistence type="predicted"/>
<dbReference type="PANTHER" id="PTHR42976:SF1">
    <property type="entry name" value="GH18 DOMAIN-CONTAINING PROTEIN-RELATED"/>
    <property type="match status" value="1"/>
</dbReference>
<dbReference type="InterPro" id="IPR001223">
    <property type="entry name" value="Glyco_hydro18_cat"/>
</dbReference>
<feature type="domain" description="CBM2" evidence="7">
    <location>
        <begin position="25"/>
        <end position="140"/>
    </location>
</feature>
<dbReference type="Pfam" id="PF00704">
    <property type="entry name" value="Glyco_hydro_18"/>
    <property type="match status" value="1"/>
</dbReference>
<dbReference type="Pfam" id="PF00041">
    <property type="entry name" value="fn3"/>
    <property type="match status" value="1"/>
</dbReference>
<evidence type="ECO:0000256" key="4">
    <source>
        <dbReference type="ARBA" id="ARBA00023326"/>
    </source>
</evidence>
<dbReference type="CDD" id="cd06543">
    <property type="entry name" value="GH18_PF-ChiA-like"/>
    <property type="match status" value="1"/>
</dbReference>
<dbReference type="Gene3D" id="3.20.20.80">
    <property type="entry name" value="Glycosidases"/>
    <property type="match status" value="1"/>
</dbReference>
<dbReference type="GO" id="GO:0004553">
    <property type="term" value="F:hydrolase activity, hydrolyzing O-glycosyl compounds"/>
    <property type="evidence" value="ECO:0007669"/>
    <property type="project" value="InterPro"/>
</dbReference>
<dbReference type="GO" id="GO:0030247">
    <property type="term" value="F:polysaccharide binding"/>
    <property type="evidence" value="ECO:0007669"/>
    <property type="project" value="UniProtKB-UniRule"/>
</dbReference>
<feature type="domain" description="Fibronectin type-III" evidence="6">
    <location>
        <begin position="149"/>
        <end position="236"/>
    </location>
</feature>
<evidence type="ECO:0000313" key="9">
    <source>
        <dbReference type="EMBL" id="ROR46625.1"/>
    </source>
</evidence>
<evidence type="ECO:0000256" key="1">
    <source>
        <dbReference type="ARBA" id="ARBA00022729"/>
    </source>
</evidence>
<keyword evidence="9" id="KW-0378">Hydrolase</keyword>
<dbReference type="PANTHER" id="PTHR42976">
    <property type="entry name" value="BIFUNCTIONAL CHITINASE/LYSOZYME-RELATED"/>
    <property type="match status" value="1"/>
</dbReference>
<sequence length="539" mass="54666">MRRVTLSLAAAAALIAAPLGATAAGAAGVSGLTADYAVTQSWSNGFQATYTVTNHTNATVNSWSLSFDLPTGESVSSLWNGTLSSTATPTGTHYTVTSPSWAAPLAPGAAAPAVGFGVTTGATQSAPVNCTINNQPCAGAPADTVAPSVPGSPHSTGTGPGSITLGWTASTDNTAVAGYHVYEGTTPVATVTGTSTTVRGLLQGSSHTFTVTAFDAAGNESAASPAVTATAGTGTGAGTAAPYVDLGAYPTPSLPALSAASGIKEFSLAFIINGSQPCTASWFGAYDPATGWNKADMDAIRDAGGDVRPSFGGANGTELAQSCTTVASLAAQYQKVVDVYALDRVDFDIEGTAVTDHASVDRRSAALAQVQAAQRAKGRDLKVSLTLPVLPSGLTADGVYILQSAKNAGLSVDLVNVMAMDFGDWAAPSPAGKMGAYAIQSAQSTQAQIRSVWTNLTDAQAYAKVGVTPMLGQNDTASEVFGLTDAQQLVSFAQQNHLGELAFWEMTRDANACTGSLPKCTNVPQTPYQFSKLFAAYQG</sequence>
<keyword evidence="4" id="KW-0624">Polysaccharide degradation</keyword>
<feature type="domain" description="GH18" evidence="8">
    <location>
        <begin position="237"/>
        <end position="539"/>
    </location>
</feature>
<organism evidence="9 10">
    <name type="scientific">Kitasatospora cineracea</name>
    <dbReference type="NCBI Taxonomy" id="88074"/>
    <lineage>
        <taxon>Bacteria</taxon>
        <taxon>Bacillati</taxon>
        <taxon>Actinomycetota</taxon>
        <taxon>Actinomycetes</taxon>
        <taxon>Kitasatosporales</taxon>
        <taxon>Streptomycetaceae</taxon>
        <taxon>Kitasatospora</taxon>
    </lineage>
</organism>
<dbReference type="Gene3D" id="2.60.40.10">
    <property type="entry name" value="Immunoglobulins"/>
    <property type="match status" value="1"/>
</dbReference>
<evidence type="ECO:0000256" key="5">
    <source>
        <dbReference type="SAM" id="SignalP"/>
    </source>
</evidence>
<dbReference type="InterPro" id="IPR017853">
    <property type="entry name" value="GH"/>
</dbReference>
<dbReference type="PROSITE" id="PS50853">
    <property type="entry name" value="FN3"/>
    <property type="match status" value="1"/>
</dbReference>
<protein>
    <submittedName>
        <fullName evidence="9">Chitinase (Glycosyl hydrolase family 18)</fullName>
    </submittedName>
</protein>
<dbReference type="Proteomes" id="UP000267408">
    <property type="component" value="Unassembled WGS sequence"/>
</dbReference>
<dbReference type="InterPro" id="IPR036116">
    <property type="entry name" value="FN3_sf"/>
</dbReference>
<dbReference type="OrthoDB" id="99456at2"/>
<dbReference type="AlphaFoldDB" id="A0A8G1XDM1"/>
<dbReference type="InterPro" id="IPR003961">
    <property type="entry name" value="FN3_dom"/>
</dbReference>
<evidence type="ECO:0000259" key="7">
    <source>
        <dbReference type="PROSITE" id="PS51173"/>
    </source>
</evidence>
<keyword evidence="3" id="KW-0326">Glycosidase</keyword>
<dbReference type="InterPro" id="IPR013783">
    <property type="entry name" value="Ig-like_fold"/>
</dbReference>
<evidence type="ECO:0000259" key="6">
    <source>
        <dbReference type="PROSITE" id="PS50853"/>
    </source>
</evidence>
<dbReference type="InterPro" id="IPR052750">
    <property type="entry name" value="GH18_Chitinase"/>
</dbReference>
<dbReference type="SUPFAM" id="SSF49384">
    <property type="entry name" value="Carbohydrate-binding domain"/>
    <property type="match status" value="1"/>
</dbReference>
<keyword evidence="2" id="KW-0119">Carbohydrate metabolism</keyword>
<accession>A0A8G1XDM1</accession>
<dbReference type="CDD" id="cd00063">
    <property type="entry name" value="FN3"/>
    <property type="match status" value="1"/>
</dbReference>
<dbReference type="SMART" id="SM00060">
    <property type="entry name" value="FN3"/>
    <property type="match status" value="1"/>
</dbReference>